<dbReference type="EMBL" id="MU839028">
    <property type="protein sequence ID" value="KAK1763291.1"/>
    <property type="molecule type" value="Genomic_DNA"/>
</dbReference>
<dbReference type="PANTHER" id="PTHR47706">
    <property type="entry name" value="NMRA-LIKE FAMILY PROTEIN"/>
    <property type="match status" value="1"/>
</dbReference>
<dbReference type="RefSeq" id="XP_060279504.1">
    <property type="nucleotide sequence ID" value="XM_060429009.1"/>
</dbReference>
<dbReference type="GeneID" id="85312196"/>
<evidence type="ECO:0000259" key="3">
    <source>
        <dbReference type="Pfam" id="PF05368"/>
    </source>
</evidence>
<evidence type="ECO:0000256" key="2">
    <source>
        <dbReference type="ARBA" id="ARBA00023002"/>
    </source>
</evidence>
<evidence type="ECO:0000256" key="1">
    <source>
        <dbReference type="ARBA" id="ARBA00022857"/>
    </source>
</evidence>
<sequence length="323" mass="35203">MAPTSPIKNVAIVGATGRVGGAFAEALAKTGKHTVTALTRAGSTGTLPEGVNKVEVDYDSEESVVAALRGQEFFIITLSVQAAPDAHAKLVQAAGKAGVPYIMPNLYGNDYRHESLGDTDWSKTHYAEKIAQVESTGVSSYIAMVCGFWYEWSLALGEVTFGFDIKDRKVIFFDNGNTVITVSTWDQCGRAVAALLSLPESGASPSVADWKNKPLYISSFRVSQRDMLDSLHRVLGTTDKDWEITHESSEKRFRDGLEEQARGSRQGFAKALYSPIFFPDGRGDYETNQGVSNKLLGLPKESLDEATKRVVEMVESGWNPFST</sequence>
<dbReference type="Gene3D" id="3.40.50.720">
    <property type="entry name" value="NAD(P)-binding Rossmann-like Domain"/>
    <property type="match status" value="1"/>
</dbReference>
<evidence type="ECO:0000313" key="4">
    <source>
        <dbReference type="EMBL" id="KAK1763291.1"/>
    </source>
</evidence>
<organism evidence="4 5">
    <name type="scientific">Phialemonium atrogriseum</name>
    <dbReference type="NCBI Taxonomy" id="1093897"/>
    <lineage>
        <taxon>Eukaryota</taxon>
        <taxon>Fungi</taxon>
        <taxon>Dikarya</taxon>
        <taxon>Ascomycota</taxon>
        <taxon>Pezizomycotina</taxon>
        <taxon>Sordariomycetes</taxon>
        <taxon>Sordariomycetidae</taxon>
        <taxon>Cephalothecales</taxon>
        <taxon>Cephalothecaceae</taxon>
        <taxon>Phialemonium</taxon>
    </lineage>
</organism>
<reference evidence="4" key="1">
    <citation type="submission" date="2023-06" db="EMBL/GenBank/DDBJ databases">
        <title>Genome-scale phylogeny and comparative genomics of the fungal order Sordariales.</title>
        <authorList>
            <consortium name="Lawrence Berkeley National Laboratory"/>
            <person name="Hensen N."/>
            <person name="Bonometti L."/>
            <person name="Westerberg I."/>
            <person name="Brannstrom I.O."/>
            <person name="Guillou S."/>
            <person name="Cros-Aarteil S."/>
            <person name="Calhoun S."/>
            <person name="Haridas S."/>
            <person name="Kuo A."/>
            <person name="Mondo S."/>
            <person name="Pangilinan J."/>
            <person name="Riley R."/>
            <person name="Labutti K."/>
            <person name="Andreopoulos B."/>
            <person name="Lipzen A."/>
            <person name="Chen C."/>
            <person name="Yanf M."/>
            <person name="Daum C."/>
            <person name="Ng V."/>
            <person name="Clum A."/>
            <person name="Steindorff A."/>
            <person name="Ohm R."/>
            <person name="Martin F."/>
            <person name="Silar P."/>
            <person name="Natvig D."/>
            <person name="Lalanne C."/>
            <person name="Gautier V."/>
            <person name="Ament-Velasquez S.L."/>
            <person name="Kruys A."/>
            <person name="Hutchinson M.I."/>
            <person name="Powell A.J."/>
            <person name="Barry K."/>
            <person name="Miller A.N."/>
            <person name="Grigoriev I.V."/>
            <person name="Debuchy R."/>
            <person name="Gladieux P."/>
            <person name="Thoren M.H."/>
            <person name="Johannesson H."/>
        </authorList>
    </citation>
    <scope>NUCLEOTIDE SEQUENCE</scope>
    <source>
        <strain evidence="4">8032-3</strain>
    </source>
</reference>
<accession>A0AAJ0BS63</accession>
<dbReference type="Pfam" id="PF05368">
    <property type="entry name" value="NmrA"/>
    <property type="match status" value="1"/>
</dbReference>
<keyword evidence="2" id="KW-0560">Oxidoreductase</keyword>
<comment type="caution">
    <text evidence="4">The sequence shown here is derived from an EMBL/GenBank/DDBJ whole genome shotgun (WGS) entry which is preliminary data.</text>
</comment>
<feature type="domain" description="NmrA-like" evidence="3">
    <location>
        <begin position="8"/>
        <end position="142"/>
    </location>
</feature>
<proteinExistence type="predicted"/>
<gene>
    <name evidence="4" type="ORF">QBC33DRAFT_549881</name>
</gene>
<dbReference type="InterPro" id="IPR008030">
    <property type="entry name" value="NmrA-like"/>
</dbReference>
<name>A0AAJ0BS63_9PEZI</name>
<dbReference type="CDD" id="cd05259">
    <property type="entry name" value="PCBER_SDR_a"/>
    <property type="match status" value="1"/>
</dbReference>
<dbReference type="InterPro" id="IPR045312">
    <property type="entry name" value="PCBER-like"/>
</dbReference>
<dbReference type="AlphaFoldDB" id="A0AAJ0BS63"/>
<dbReference type="InterPro" id="IPR036291">
    <property type="entry name" value="NAD(P)-bd_dom_sf"/>
</dbReference>
<dbReference type="PANTHER" id="PTHR47706:SF7">
    <property type="entry name" value="CIPA-LIKE, PUTATIVE (AFU_ORTHOLOGUE AFUA_1G01630)-RELATED"/>
    <property type="match status" value="1"/>
</dbReference>
<dbReference type="SUPFAM" id="SSF51735">
    <property type="entry name" value="NAD(P)-binding Rossmann-fold domains"/>
    <property type="match status" value="1"/>
</dbReference>
<keyword evidence="5" id="KW-1185">Reference proteome</keyword>
<evidence type="ECO:0000313" key="5">
    <source>
        <dbReference type="Proteomes" id="UP001244011"/>
    </source>
</evidence>
<dbReference type="Proteomes" id="UP001244011">
    <property type="component" value="Unassembled WGS sequence"/>
</dbReference>
<protein>
    <submittedName>
        <fullName evidence="4">NAD(P)-binding protein</fullName>
    </submittedName>
</protein>
<dbReference type="InterPro" id="IPR051609">
    <property type="entry name" value="NmrA/Isoflavone_reductase-like"/>
</dbReference>
<dbReference type="GO" id="GO:0016491">
    <property type="term" value="F:oxidoreductase activity"/>
    <property type="evidence" value="ECO:0007669"/>
    <property type="project" value="UniProtKB-KW"/>
</dbReference>
<keyword evidence="1" id="KW-0521">NADP</keyword>